<reference evidence="1 2" key="2">
    <citation type="submission" date="2008-10" db="EMBL/GenBank/DDBJ databases">
        <title>Draft genome sequence of Anaerococcus hydrogenalis (DSM 7454).</title>
        <authorList>
            <person name="Sudarsanam P."/>
            <person name="Ley R."/>
            <person name="Guruge J."/>
            <person name="Turnbaugh P.J."/>
            <person name="Mahowald M."/>
            <person name="Liep D."/>
            <person name="Gordon J."/>
        </authorList>
    </citation>
    <scope>NUCLEOTIDE SEQUENCE [LARGE SCALE GENOMIC DNA]</scope>
    <source>
        <strain evidence="1 2">DSM 7454</strain>
    </source>
</reference>
<evidence type="ECO:0000313" key="2">
    <source>
        <dbReference type="Proteomes" id="UP000005451"/>
    </source>
</evidence>
<dbReference type="Proteomes" id="UP000005451">
    <property type="component" value="Unassembled WGS sequence"/>
</dbReference>
<sequence>MFFEINHHLKISDNFREGFYQTLTYDENSMEKIYEIKCIDPSKVLSEKYKLARSTVFFSATLSPMNFYIKMLGAEDSLKVHLDLPFDKKNFALLASSISTRYKDRNNNLMDIADLIHEFINAKKRKLFYIFPFIFISYRCL</sequence>
<evidence type="ECO:0000313" key="1">
    <source>
        <dbReference type="EMBL" id="EEB35531.1"/>
    </source>
</evidence>
<dbReference type="Gene3D" id="3.40.50.300">
    <property type="entry name" value="P-loop containing nucleotide triphosphate hydrolases"/>
    <property type="match status" value="1"/>
</dbReference>
<dbReference type="STRING" id="561177.ANHYDRO_01715"/>
<dbReference type="eggNOG" id="COG1199">
    <property type="taxonomic scope" value="Bacteria"/>
</dbReference>
<organism evidence="1 2">
    <name type="scientific">Anaerococcus hydrogenalis DSM 7454</name>
    <dbReference type="NCBI Taxonomy" id="561177"/>
    <lineage>
        <taxon>Bacteria</taxon>
        <taxon>Bacillati</taxon>
        <taxon>Bacillota</taxon>
        <taxon>Tissierellia</taxon>
        <taxon>Tissierellales</taxon>
        <taxon>Peptoniphilaceae</taxon>
        <taxon>Anaerococcus</taxon>
    </lineage>
</organism>
<dbReference type="AlphaFoldDB" id="B6WAJ9"/>
<accession>B6WAJ9</accession>
<dbReference type="InterPro" id="IPR027417">
    <property type="entry name" value="P-loop_NTPase"/>
</dbReference>
<dbReference type="Gene3D" id="1.10.275.40">
    <property type="match status" value="1"/>
</dbReference>
<comment type="caution">
    <text evidence="1">The sequence shown here is derived from an EMBL/GenBank/DDBJ whole genome shotgun (WGS) entry which is preliminary data.</text>
</comment>
<protein>
    <recommendedName>
        <fullName evidence="3">Helicase ATP-binding domain-containing protein</fullName>
    </recommendedName>
</protein>
<dbReference type="EMBL" id="ABXA01000043">
    <property type="protein sequence ID" value="EEB35531.1"/>
    <property type="molecule type" value="Genomic_DNA"/>
</dbReference>
<reference evidence="1 2" key="1">
    <citation type="submission" date="2008-09" db="EMBL/GenBank/DDBJ databases">
        <authorList>
            <person name="Fulton L."/>
            <person name="Clifton S."/>
            <person name="Fulton B."/>
            <person name="Xu J."/>
            <person name="Minx P."/>
            <person name="Pepin K.H."/>
            <person name="Johnson M."/>
            <person name="Thiruvilangam P."/>
            <person name="Bhonagiri V."/>
            <person name="Nash W.E."/>
            <person name="Mardis E.R."/>
            <person name="Wilson R.K."/>
        </authorList>
    </citation>
    <scope>NUCLEOTIDE SEQUENCE [LARGE SCALE GENOMIC DNA]</scope>
    <source>
        <strain evidence="1 2">DSM 7454</strain>
    </source>
</reference>
<proteinExistence type="predicted"/>
<name>B6WAJ9_9FIRM</name>
<evidence type="ECO:0008006" key="3">
    <source>
        <dbReference type="Google" id="ProtNLM"/>
    </source>
</evidence>
<gene>
    <name evidence="1" type="ORF">ANHYDRO_01715</name>
</gene>